<dbReference type="RefSeq" id="WP_014982470.1">
    <property type="nucleotide sequence ID" value="NC_018681.1"/>
</dbReference>
<reference evidence="1 2" key="1">
    <citation type="journal article" date="2012" name="J. Bacteriol.">
        <title>Complete genome sequence of Nocardia brasiliensis HUJEG-1.</title>
        <authorList>
            <person name="Vera-Cabrera L."/>
            <person name="Ortiz-Lopez R."/>
            <person name="Elizondo-Gonzalez R."/>
            <person name="Perez-Maya A.A."/>
            <person name="Ocampo-Candiani J."/>
        </authorList>
    </citation>
    <scope>NUCLEOTIDE SEQUENCE [LARGE SCALE GENOMIC DNA]</scope>
    <source>
        <strain evidence="2">ATCC 700358</strain>
    </source>
</reference>
<dbReference type="eggNOG" id="ENOG50304H3">
    <property type="taxonomic scope" value="Bacteria"/>
</dbReference>
<name>K0ES07_NOCB7</name>
<dbReference type="Proteomes" id="UP000006304">
    <property type="component" value="Chromosome"/>
</dbReference>
<sequence length="179" mass="19427">MPDPSHVKVCLFGQDCRCPSITVFLAPEPLLPGGSILHLLEQAPSSAATGPSPDTDLIDRVQAESADADRTALVHTEFRAFLAGLPEPGQVGTILHDHQISATAPVGLDLDDPAELARLALLPEHPIGFRRTADFREAAVRRAMAIVYRHFEVDQRVRLMYHGFADPSTGWFALRTASA</sequence>
<gene>
    <name evidence="1" type="ORF">O3I_008260</name>
</gene>
<dbReference type="KEGG" id="nbr:O3I_008260"/>
<proteinExistence type="predicted"/>
<dbReference type="EMBL" id="CP003876">
    <property type="protein sequence ID" value="AFT99614.1"/>
    <property type="molecule type" value="Genomic_DNA"/>
</dbReference>
<keyword evidence="2" id="KW-1185">Reference proteome</keyword>
<evidence type="ECO:0000313" key="2">
    <source>
        <dbReference type="Proteomes" id="UP000006304"/>
    </source>
</evidence>
<evidence type="ECO:0000313" key="1">
    <source>
        <dbReference type="EMBL" id="AFT99614.1"/>
    </source>
</evidence>
<dbReference type="AlphaFoldDB" id="K0ES07"/>
<dbReference type="HOGENOM" id="CLU_1553692_0_0_11"/>
<accession>K0ES07</accession>
<protein>
    <submittedName>
        <fullName evidence="1">Uncharacterized protein</fullName>
    </submittedName>
</protein>
<organism evidence="1 2">
    <name type="scientific">Nocardia brasiliensis (strain ATCC 700358 / HUJEG-1)</name>
    <dbReference type="NCBI Taxonomy" id="1133849"/>
    <lineage>
        <taxon>Bacteria</taxon>
        <taxon>Bacillati</taxon>
        <taxon>Actinomycetota</taxon>
        <taxon>Actinomycetes</taxon>
        <taxon>Mycobacteriales</taxon>
        <taxon>Nocardiaceae</taxon>
        <taxon>Nocardia</taxon>
    </lineage>
</organism>